<gene>
    <name evidence="2" type="ORF">GMARGA_LOCUS44068</name>
</gene>
<feature type="non-terminal residue" evidence="2">
    <location>
        <position position="132"/>
    </location>
</feature>
<dbReference type="SUPFAM" id="SSF53098">
    <property type="entry name" value="Ribonuclease H-like"/>
    <property type="match status" value="1"/>
</dbReference>
<evidence type="ECO:0000313" key="2">
    <source>
        <dbReference type="EMBL" id="CAG8855247.1"/>
    </source>
</evidence>
<name>A0ABN7XJ62_GIGMA</name>
<organism evidence="2 3">
    <name type="scientific">Gigaspora margarita</name>
    <dbReference type="NCBI Taxonomy" id="4874"/>
    <lineage>
        <taxon>Eukaryota</taxon>
        <taxon>Fungi</taxon>
        <taxon>Fungi incertae sedis</taxon>
        <taxon>Mucoromycota</taxon>
        <taxon>Glomeromycotina</taxon>
        <taxon>Glomeromycetes</taxon>
        <taxon>Diversisporales</taxon>
        <taxon>Gigasporaceae</taxon>
        <taxon>Gigaspora</taxon>
    </lineage>
</organism>
<proteinExistence type="predicted"/>
<protein>
    <submittedName>
        <fullName evidence="2">8749_t:CDS:1</fullName>
    </submittedName>
</protein>
<dbReference type="InterPro" id="IPR007021">
    <property type="entry name" value="DUF659"/>
</dbReference>
<feature type="domain" description="DUF659" evidence="1">
    <location>
        <begin position="13"/>
        <end position="132"/>
    </location>
</feature>
<dbReference type="InterPro" id="IPR012337">
    <property type="entry name" value="RNaseH-like_sf"/>
</dbReference>
<sequence>ERVNNDKDDETPDALSGSLLDGEIARIVVKVEAELQNTDNLTLSLDGWTSPRGDSLYNFIIATPNRHEYLYALDDYSGEHQTGNFIASKISDIIEKIGPHRFAAIVTDNGSNVRVARETIHHDYSHILNIRC</sequence>
<keyword evidence="3" id="KW-1185">Reference proteome</keyword>
<dbReference type="Pfam" id="PF04937">
    <property type="entry name" value="DUF659"/>
    <property type="match status" value="1"/>
</dbReference>
<dbReference type="Proteomes" id="UP000789901">
    <property type="component" value="Unassembled WGS sequence"/>
</dbReference>
<evidence type="ECO:0000259" key="1">
    <source>
        <dbReference type="Pfam" id="PF04937"/>
    </source>
</evidence>
<feature type="non-terminal residue" evidence="2">
    <location>
        <position position="1"/>
    </location>
</feature>
<accession>A0ABN7XJ62</accession>
<dbReference type="EMBL" id="CAJVQB010147265">
    <property type="protein sequence ID" value="CAG8855247.1"/>
    <property type="molecule type" value="Genomic_DNA"/>
</dbReference>
<evidence type="ECO:0000313" key="3">
    <source>
        <dbReference type="Proteomes" id="UP000789901"/>
    </source>
</evidence>
<comment type="caution">
    <text evidence="2">The sequence shown here is derived from an EMBL/GenBank/DDBJ whole genome shotgun (WGS) entry which is preliminary data.</text>
</comment>
<reference evidence="2 3" key="1">
    <citation type="submission" date="2021-06" db="EMBL/GenBank/DDBJ databases">
        <authorList>
            <person name="Kallberg Y."/>
            <person name="Tangrot J."/>
            <person name="Rosling A."/>
        </authorList>
    </citation>
    <scope>NUCLEOTIDE SEQUENCE [LARGE SCALE GENOMIC DNA]</scope>
    <source>
        <strain evidence="2 3">120-4 pot B 10/14</strain>
    </source>
</reference>